<dbReference type="EMBL" id="BART01009082">
    <property type="protein sequence ID" value="GAG62595.1"/>
    <property type="molecule type" value="Genomic_DNA"/>
</dbReference>
<feature type="non-terminal residue" evidence="1">
    <location>
        <position position="382"/>
    </location>
</feature>
<comment type="caution">
    <text evidence="1">The sequence shown here is derived from an EMBL/GenBank/DDBJ whole genome shotgun (WGS) entry which is preliminary data.</text>
</comment>
<gene>
    <name evidence="1" type="ORF">S01H4_20237</name>
</gene>
<accession>X0Z0T2</accession>
<reference evidence="1" key="1">
    <citation type="journal article" date="2014" name="Front. Microbiol.">
        <title>High frequency of phylogenetically diverse reductive dehalogenase-homologous genes in deep subseafloor sedimentary metagenomes.</title>
        <authorList>
            <person name="Kawai M."/>
            <person name="Futagami T."/>
            <person name="Toyoda A."/>
            <person name="Takaki Y."/>
            <person name="Nishi S."/>
            <person name="Hori S."/>
            <person name="Arai W."/>
            <person name="Tsubouchi T."/>
            <person name="Morono Y."/>
            <person name="Uchiyama I."/>
            <person name="Ito T."/>
            <person name="Fujiyama A."/>
            <person name="Inagaki F."/>
            <person name="Takami H."/>
        </authorList>
    </citation>
    <scope>NUCLEOTIDE SEQUENCE</scope>
    <source>
        <strain evidence="1">Expedition CK06-06</strain>
    </source>
</reference>
<proteinExistence type="predicted"/>
<protein>
    <submittedName>
        <fullName evidence="1">Uncharacterized protein</fullName>
    </submittedName>
</protein>
<evidence type="ECO:0000313" key="1">
    <source>
        <dbReference type="EMBL" id="GAG62595.1"/>
    </source>
</evidence>
<name>X0Z0T2_9ZZZZ</name>
<feature type="non-terminal residue" evidence="1">
    <location>
        <position position="1"/>
    </location>
</feature>
<sequence>NITVSIQVFIANTFELGRNITISIDDVYLNITYVETFSDYETQAQLFLNSENKTADLYIQLPITNNLNITIKYIDNQTLNHITEALVQLEGKESGELVENSSFGQYTIIINTSKLDIGLWPLSVIAKKNNYVAQTIPFYVNVIERPTEFKVFVDGEEKTTNHTVKIKSDEFMNITVSYKDNSSKQHLSGANVSISGFGNFDELNEQYNFTLNSNNLGLSFHVLTINAQIQNYTTQTFQLFVEVFERATELRLFINGTQRFDNDIIRVEVFEYINLTVFYLDDSLKTYLSGASITLLGLGNFSEIGNQYNYSLTSLNLNLGFNVITIYAQLINYETQVIQFYIEIFERESEILLFIDSNPINASDTIQVEVNQFLNITIYYKD</sequence>
<dbReference type="AlphaFoldDB" id="X0Z0T2"/>
<organism evidence="1">
    <name type="scientific">marine sediment metagenome</name>
    <dbReference type="NCBI Taxonomy" id="412755"/>
    <lineage>
        <taxon>unclassified sequences</taxon>
        <taxon>metagenomes</taxon>
        <taxon>ecological metagenomes</taxon>
    </lineage>
</organism>